<dbReference type="RefSeq" id="WP_127081743.1">
    <property type="nucleotide sequence ID" value="NZ_RSCL01000007.1"/>
</dbReference>
<proteinExistence type="predicted"/>
<evidence type="ECO:0000313" key="1">
    <source>
        <dbReference type="EMBL" id="RUT06060.1"/>
    </source>
</evidence>
<dbReference type="PANTHER" id="PTHR35586">
    <property type="entry name" value="SLL1691 PROTEIN"/>
    <property type="match status" value="1"/>
</dbReference>
<dbReference type="PANTHER" id="PTHR35586:SF1">
    <property type="entry name" value="SLL1691 PROTEIN"/>
    <property type="match status" value="1"/>
</dbReference>
<dbReference type="OrthoDB" id="422588at2"/>
<comment type="caution">
    <text evidence="1">The sequence shown here is derived from an EMBL/GenBank/DDBJ whole genome shotgun (WGS) entry which is preliminary data.</text>
</comment>
<organism evidence="1 2">
    <name type="scientific">Dulcicalothrix desertica PCC 7102</name>
    <dbReference type="NCBI Taxonomy" id="232991"/>
    <lineage>
        <taxon>Bacteria</taxon>
        <taxon>Bacillati</taxon>
        <taxon>Cyanobacteriota</taxon>
        <taxon>Cyanophyceae</taxon>
        <taxon>Nostocales</taxon>
        <taxon>Calotrichaceae</taxon>
        <taxon>Dulcicalothrix</taxon>
    </lineage>
</organism>
<accession>A0A3S5K3A8</accession>
<evidence type="ECO:0008006" key="3">
    <source>
        <dbReference type="Google" id="ProtNLM"/>
    </source>
</evidence>
<protein>
    <recommendedName>
        <fullName evidence="3">Transposase</fullName>
    </recommendedName>
</protein>
<name>A0A3S5K3A8_9CYAN</name>
<reference evidence="1" key="2">
    <citation type="journal article" date="2019" name="Genome Biol. Evol.">
        <title>Day and night: Metabolic profiles and evolutionary relationships of six axenic non-marine cyanobacteria.</title>
        <authorList>
            <person name="Will S.E."/>
            <person name="Henke P."/>
            <person name="Boedeker C."/>
            <person name="Huang S."/>
            <person name="Brinkmann H."/>
            <person name="Rohde M."/>
            <person name="Jarek M."/>
            <person name="Friedl T."/>
            <person name="Seufert S."/>
            <person name="Schumacher M."/>
            <person name="Overmann J."/>
            <person name="Neumann-Schaal M."/>
            <person name="Petersen J."/>
        </authorList>
    </citation>
    <scope>NUCLEOTIDE SEQUENCE [LARGE SCALE GENOMIC DNA]</scope>
    <source>
        <strain evidence="1">PCC 7102</strain>
    </source>
</reference>
<keyword evidence="2" id="KW-1185">Reference proteome</keyword>
<sequence length="252" mass="30338">MNNSERANYVSAWNDVIEACFIDIIKYMPDVYKEIDVELPYEFLNQDFQEIRRDIEMIGEYTSKLVRVWLNQEKEDWILLHLHVQAEYFEDLPGKMFIHSGRIFQHFKQHSLTIVILCDEDKNWRPDEFSHGHEAFGTVLRFRFGNLKLLDFNSSSRWQELEKSDNLFANVIMAHLKALETLQAPQQRKIWKTKLTHRLYEKGLEEQDIRNLYKFIDKALILPEPLEKEFWEELKQFESELNVTYITKETLD</sequence>
<dbReference type="Proteomes" id="UP000271624">
    <property type="component" value="Unassembled WGS sequence"/>
</dbReference>
<dbReference type="EMBL" id="RSCL01000007">
    <property type="protein sequence ID" value="RUT06060.1"/>
    <property type="molecule type" value="Genomic_DNA"/>
</dbReference>
<evidence type="ECO:0000313" key="2">
    <source>
        <dbReference type="Proteomes" id="UP000271624"/>
    </source>
</evidence>
<dbReference type="AlphaFoldDB" id="A0A3S5K3A8"/>
<reference evidence="1" key="1">
    <citation type="submission" date="2018-12" db="EMBL/GenBank/DDBJ databases">
        <authorList>
            <person name="Will S."/>
            <person name="Neumann-Schaal M."/>
            <person name="Henke P."/>
        </authorList>
    </citation>
    <scope>NUCLEOTIDE SEQUENCE</scope>
    <source>
        <strain evidence="1">PCC 7102</strain>
    </source>
</reference>
<gene>
    <name evidence="1" type="ORF">DSM106972_032660</name>
</gene>